<keyword evidence="4 7" id="KW-1133">Transmembrane helix</keyword>
<accession>A0A1I2AKE9</accession>
<feature type="domain" description="RsgI N-terminal anti-sigma" evidence="8">
    <location>
        <begin position="2"/>
        <end position="49"/>
    </location>
</feature>
<dbReference type="InterPro" id="IPR055431">
    <property type="entry name" value="RsgI_M"/>
</dbReference>
<name>A0A1I2AKE9_9BACL</name>
<feature type="region of interest" description="Disordered" evidence="6">
    <location>
        <begin position="272"/>
        <end position="431"/>
    </location>
</feature>
<dbReference type="InterPro" id="IPR024449">
    <property type="entry name" value="Anti-sigma_RsgI_N"/>
</dbReference>
<keyword evidence="10" id="KW-1185">Reference proteome</keyword>
<dbReference type="AlphaFoldDB" id="A0A1I2AKE9"/>
<dbReference type="RefSeq" id="WP_091186709.1">
    <property type="nucleotide sequence ID" value="NZ_FOMT01000003.1"/>
</dbReference>
<proteinExistence type="predicted"/>
<evidence type="ECO:0000256" key="2">
    <source>
        <dbReference type="ARBA" id="ARBA00022475"/>
    </source>
</evidence>
<feature type="compositionally biased region" description="Basic and acidic residues" evidence="6">
    <location>
        <begin position="401"/>
        <end position="431"/>
    </location>
</feature>
<evidence type="ECO:0000313" key="10">
    <source>
        <dbReference type="Proteomes" id="UP000198855"/>
    </source>
</evidence>
<evidence type="ECO:0000259" key="8">
    <source>
        <dbReference type="PROSITE" id="PS51849"/>
    </source>
</evidence>
<keyword evidence="3 7" id="KW-0812">Transmembrane</keyword>
<dbReference type="Pfam" id="PF23750">
    <property type="entry name" value="RsgI_M"/>
    <property type="match status" value="1"/>
</dbReference>
<protein>
    <submittedName>
        <fullName evidence="9">Anti-sigma factor N-terminus</fullName>
    </submittedName>
</protein>
<feature type="transmembrane region" description="Helical" evidence="7">
    <location>
        <begin position="54"/>
        <end position="75"/>
    </location>
</feature>
<evidence type="ECO:0000256" key="4">
    <source>
        <dbReference type="ARBA" id="ARBA00022989"/>
    </source>
</evidence>
<dbReference type="OrthoDB" id="9800626at2"/>
<organism evidence="9 10">
    <name type="scientific">Paenibacillus catalpae</name>
    <dbReference type="NCBI Taxonomy" id="1045775"/>
    <lineage>
        <taxon>Bacteria</taxon>
        <taxon>Bacillati</taxon>
        <taxon>Bacillota</taxon>
        <taxon>Bacilli</taxon>
        <taxon>Bacillales</taxon>
        <taxon>Paenibacillaceae</taxon>
        <taxon>Paenibacillus</taxon>
    </lineage>
</organism>
<gene>
    <name evidence="9" type="ORF">SAMN05216378_3138</name>
</gene>
<evidence type="ECO:0000313" key="9">
    <source>
        <dbReference type="EMBL" id="SFE44451.1"/>
    </source>
</evidence>
<dbReference type="EMBL" id="FOMT01000003">
    <property type="protein sequence ID" value="SFE44451.1"/>
    <property type="molecule type" value="Genomic_DNA"/>
</dbReference>
<dbReference type="PROSITE" id="PS51849">
    <property type="entry name" value="RSGI_N"/>
    <property type="match status" value="1"/>
</dbReference>
<reference evidence="10" key="1">
    <citation type="submission" date="2016-10" db="EMBL/GenBank/DDBJ databases">
        <authorList>
            <person name="Varghese N."/>
            <person name="Submissions S."/>
        </authorList>
    </citation>
    <scope>NUCLEOTIDE SEQUENCE [LARGE SCALE GENOMIC DNA]</scope>
    <source>
        <strain evidence="10">CGMCC 1.10784</strain>
    </source>
</reference>
<dbReference type="STRING" id="1045775.SAMN05216378_3138"/>
<evidence type="ECO:0000256" key="3">
    <source>
        <dbReference type="ARBA" id="ARBA00022692"/>
    </source>
</evidence>
<feature type="compositionally biased region" description="Low complexity" evidence="6">
    <location>
        <begin position="281"/>
        <end position="301"/>
    </location>
</feature>
<evidence type="ECO:0000256" key="6">
    <source>
        <dbReference type="SAM" id="MobiDB-lite"/>
    </source>
</evidence>
<evidence type="ECO:0000256" key="1">
    <source>
        <dbReference type="ARBA" id="ARBA00004162"/>
    </source>
</evidence>
<evidence type="ECO:0000256" key="7">
    <source>
        <dbReference type="SAM" id="Phobius"/>
    </source>
</evidence>
<feature type="compositionally biased region" description="Basic and acidic residues" evidence="6">
    <location>
        <begin position="353"/>
        <end position="386"/>
    </location>
</feature>
<dbReference type="Proteomes" id="UP000198855">
    <property type="component" value="Unassembled WGS sequence"/>
</dbReference>
<dbReference type="GO" id="GO:0005886">
    <property type="term" value="C:plasma membrane"/>
    <property type="evidence" value="ECO:0007669"/>
    <property type="project" value="UniProtKB-SubCell"/>
</dbReference>
<keyword evidence="2" id="KW-1003">Cell membrane</keyword>
<dbReference type="Pfam" id="PF12791">
    <property type="entry name" value="RsgI_N"/>
    <property type="match status" value="1"/>
</dbReference>
<keyword evidence="5 7" id="KW-0472">Membrane</keyword>
<sequence length="431" mass="47512">MKRGIVLSIEKKKAVVMTADGQFISVPHQSHMRVGEEAAIPAETVAPARKPKRVYWYTGAAAAAAVLLFFIPFFYLTTAEAHPVVAYVSLDINPSIEMGVDKQQLVQELKGLNSDGQAIVSKLSFKGKPLDAVAASIMSTVAAEHYLDNPNKDIVITSYMLDKQKGADDLEKTVAGAVDQKVKETIKQIDVNNEPNVTVLSIPFEVREEAAANGISSGKMAVYLIAKDEGYDIKLEQLKGKSIAEATQEAGGVKKIVEQGASKEKLKELALKEKQSKKPAKATSAADKSSTSKTDTVTGKSPKTDSAKKTETPPKLPTKPTETKRPGWSKNNESNKPNRPVKPISPTKPSGLEMDKWPNGDWSNNRKDQNDRDDNKKSSNTDKDKVTNSSNQLENWSWRNDGNDRDDRNDSDDDHKDDRRNESDNRHDRNR</sequence>
<feature type="compositionally biased region" description="Basic and acidic residues" evidence="6">
    <location>
        <begin position="302"/>
        <end position="312"/>
    </location>
</feature>
<comment type="subcellular location">
    <subcellularLocation>
        <location evidence="1">Cell membrane</location>
        <topology evidence="1">Single-pass membrane protein</topology>
    </subcellularLocation>
</comment>
<evidence type="ECO:0000256" key="5">
    <source>
        <dbReference type="ARBA" id="ARBA00023136"/>
    </source>
</evidence>